<dbReference type="InterPro" id="IPR011611">
    <property type="entry name" value="PfkB_dom"/>
</dbReference>
<dbReference type="Gene3D" id="3.40.1190.20">
    <property type="match status" value="1"/>
</dbReference>
<evidence type="ECO:0000259" key="3">
    <source>
        <dbReference type="Pfam" id="PF00294"/>
    </source>
</evidence>
<keyword evidence="2 4" id="KW-0418">Kinase</keyword>
<feature type="domain" description="Carbohydrate kinase PfkB" evidence="3">
    <location>
        <begin position="41"/>
        <end position="302"/>
    </location>
</feature>
<dbReference type="InterPro" id="IPR002139">
    <property type="entry name" value="Ribo/fructo_kinase"/>
</dbReference>
<protein>
    <submittedName>
        <fullName evidence="4">PfkB family kinase, nonfunctional</fullName>
    </submittedName>
</protein>
<gene>
    <name evidence="4" type="ORF">UX45_C0010G0012</name>
</gene>
<organism evidence="4 5">
    <name type="scientific">Candidatus Uhrbacteria bacterium GW2011_GWF2_46_218</name>
    <dbReference type="NCBI Taxonomy" id="1619001"/>
    <lineage>
        <taxon>Bacteria</taxon>
        <taxon>Candidatus Uhriibacteriota</taxon>
    </lineage>
</organism>
<evidence type="ECO:0000256" key="2">
    <source>
        <dbReference type="ARBA" id="ARBA00022777"/>
    </source>
</evidence>
<evidence type="ECO:0000256" key="1">
    <source>
        <dbReference type="ARBA" id="ARBA00022679"/>
    </source>
</evidence>
<dbReference type="GO" id="GO:0006796">
    <property type="term" value="P:phosphate-containing compound metabolic process"/>
    <property type="evidence" value="ECO:0007669"/>
    <property type="project" value="UniProtKB-ARBA"/>
</dbReference>
<dbReference type="GO" id="GO:0016301">
    <property type="term" value="F:kinase activity"/>
    <property type="evidence" value="ECO:0007669"/>
    <property type="project" value="UniProtKB-KW"/>
</dbReference>
<dbReference type="PANTHER" id="PTHR10584">
    <property type="entry name" value="SUGAR KINASE"/>
    <property type="match status" value="1"/>
</dbReference>
<sequence>MLDIITIGGATRDTFLVSDAFVAIHSKTFSSGTGECLNLGDKIELDDLVLTTGGGASNAAVTFARLGYKTATCCQVGEDAPGRDVIETLQAEGVHTSLVKKIVGGRTGSSVILTMKNGERTILVYRGVSASFKSASIPWRQLRSKWIYLTSLGGNFSLAKQIIEHAAKHKIKIAWNPGSQELEKGLHAFGTILPLVNVFNVNKEEAHLLTKATKLSAMFRLLHREGKITLITDGPKGAYADDGHRFLFAPASKVKPISQTGAGDAFGSGCVAAFIQNKPLETALALGMANAESVIQHYGAKIGILHAWPSIKSLKKFHIKTKKTL</sequence>
<dbReference type="Proteomes" id="UP000034705">
    <property type="component" value="Unassembled WGS sequence"/>
</dbReference>
<accession>A0A0G1PKW6</accession>
<dbReference type="PANTHER" id="PTHR10584:SF166">
    <property type="entry name" value="RIBOKINASE"/>
    <property type="match status" value="1"/>
</dbReference>
<name>A0A0G1PKW6_9BACT</name>
<dbReference type="AlphaFoldDB" id="A0A0G1PKW6"/>
<dbReference type="InterPro" id="IPR029056">
    <property type="entry name" value="Ribokinase-like"/>
</dbReference>
<keyword evidence="1" id="KW-0808">Transferase</keyword>
<dbReference type="EMBL" id="LCMG01000010">
    <property type="protein sequence ID" value="KKU33327.1"/>
    <property type="molecule type" value="Genomic_DNA"/>
</dbReference>
<reference evidence="4 5" key="1">
    <citation type="journal article" date="2015" name="Nature">
        <title>rRNA introns, odd ribosomes, and small enigmatic genomes across a large radiation of phyla.</title>
        <authorList>
            <person name="Brown C.T."/>
            <person name="Hug L.A."/>
            <person name="Thomas B.C."/>
            <person name="Sharon I."/>
            <person name="Castelle C.J."/>
            <person name="Singh A."/>
            <person name="Wilkins M.J."/>
            <person name="Williams K.H."/>
            <person name="Banfield J.F."/>
        </authorList>
    </citation>
    <scope>NUCLEOTIDE SEQUENCE [LARGE SCALE GENOMIC DNA]</scope>
</reference>
<dbReference type="PRINTS" id="PR00990">
    <property type="entry name" value="RIBOKINASE"/>
</dbReference>
<comment type="caution">
    <text evidence="4">The sequence shown here is derived from an EMBL/GenBank/DDBJ whole genome shotgun (WGS) entry which is preliminary data.</text>
</comment>
<evidence type="ECO:0000313" key="4">
    <source>
        <dbReference type="EMBL" id="KKU33327.1"/>
    </source>
</evidence>
<dbReference type="Pfam" id="PF00294">
    <property type="entry name" value="PfkB"/>
    <property type="match status" value="1"/>
</dbReference>
<dbReference type="SUPFAM" id="SSF53613">
    <property type="entry name" value="Ribokinase-like"/>
    <property type="match status" value="1"/>
</dbReference>
<evidence type="ECO:0000313" key="5">
    <source>
        <dbReference type="Proteomes" id="UP000034705"/>
    </source>
</evidence>
<proteinExistence type="predicted"/>